<name>F0ZVH4_DICPU</name>
<keyword evidence="7" id="KW-0067">ATP-binding</keyword>
<dbReference type="InterPro" id="IPR017871">
    <property type="entry name" value="ABC_transporter-like_CS"/>
</dbReference>
<evidence type="ECO:0000256" key="4">
    <source>
        <dbReference type="ARBA" id="ARBA00022692"/>
    </source>
</evidence>
<dbReference type="SMART" id="SM00382">
    <property type="entry name" value="AAA"/>
    <property type="match status" value="2"/>
</dbReference>
<dbReference type="GO" id="GO:0006869">
    <property type="term" value="P:lipid transport"/>
    <property type="evidence" value="ECO:0000318"/>
    <property type="project" value="GO_Central"/>
</dbReference>
<dbReference type="GO" id="GO:0140359">
    <property type="term" value="F:ABC-type transporter activity"/>
    <property type="evidence" value="ECO:0007669"/>
    <property type="project" value="InterPro"/>
</dbReference>
<dbReference type="PANTHER" id="PTHR19229:SF217">
    <property type="entry name" value="ABC TRANSPORTER A FAMILY MEMBER 10-RELATED"/>
    <property type="match status" value="1"/>
</dbReference>
<feature type="transmembrane region" description="Helical" evidence="10">
    <location>
        <begin position="1063"/>
        <end position="1089"/>
    </location>
</feature>
<dbReference type="FunCoup" id="F0ZVH4">
    <property type="interactions" value="87"/>
</dbReference>
<feature type="transmembrane region" description="Helical" evidence="10">
    <location>
        <begin position="1214"/>
        <end position="1235"/>
    </location>
</feature>
<keyword evidence="6" id="KW-0547">Nucleotide-binding</keyword>
<evidence type="ECO:0000256" key="8">
    <source>
        <dbReference type="ARBA" id="ARBA00022989"/>
    </source>
</evidence>
<evidence type="ECO:0000313" key="12">
    <source>
        <dbReference type="EMBL" id="EGC32058.1"/>
    </source>
</evidence>
<dbReference type="InterPro" id="IPR003439">
    <property type="entry name" value="ABC_transporter-like_ATP-bd"/>
</dbReference>
<evidence type="ECO:0000256" key="1">
    <source>
        <dbReference type="ARBA" id="ARBA00004141"/>
    </source>
</evidence>
<organism evidence="12 13">
    <name type="scientific">Dictyostelium purpureum</name>
    <name type="common">Slime mold</name>
    <dbReference type="NCBI Taxonomy" id="5786"/>
    <lineage>
        <taxon>Eukaryota</taxon>
        <taxon>Amoebozoa</taxon>
        <taxon>Evosea</taxon>
        <taxon>Eumycetozoa</taxon>
        <taxon>Dictyostelia</taxon>
        <taxon>Dictyosteliales</taxon>
        <taxon>Dictyosteliaceae</taxon>
        <taxon>Dictyostelium</taxon>
    </lineage>
</organism>
<keyword evidence="5" id="KW-0677">Repeat</keyword>
<evidence type="ECO:0000259" key="11">
    <source>
        <dbReference type="PROSITE" id="PS50893"/>
    </source>
</evidence>
<dbReference type="GO" id="GO:0016020">
    <property type="term" value="C:membrane"/>
    <property type="evidence" value="ECO:0007669"/>
    <property type="project" value="UniProtKB-SubCell"/>
</dbReference>
<dbReference type="PROSITE" id="PS50893">
    <property type="entry name" value="ABC_TRANSPORTER_2"/>
    <property type="match status" value="2"/>
</dbReference>
<feature type="transmembrane region" description="Helical" evidence="10">
    <location>
        <begin position="852"/>
        <end position="871"/>
    </location>
</feature>
<dbReference type="GO" id="GO:0016887">
    <property type="term" value="F:ATP hydrolysis activity"/>
    <property type="evidence" value="ECO:0007669"/>
    <property type="project" value="InterPro"/>
</dbReference>
<keyword evidence="4 10" id="KW-0812">Transmembrane</keyword>
<keyword evidence="3" id="KW-0813">Transport</keyword>
<dbReference type="VEuPathDB" id="AmoebaDB:DICPUDRAFT_156020"/>
<protein>
    <recommendedName>
        <fullName evidence="11">ABC transporter domain-containing protein</fullName>
    </recommendedName>
</protein>
<dbReference type="CDD" id="cd03263">
    <property type="entry name" value="ABC_subfamily_A"/>
    <property type="match status" value="2"/>
</dbReference>
<dbReference type="InterPro" id="IPR026082">
    <property type="entry name" value="ABCA"/>
</dbReference>
<feature type="transmembrane region" description="Helical" evidence="10">
    <location>
        <begin position="274"/>
        <end position="295"/>
    </location>
</feature>
<dbReference type="GO" id="GO:0031288">
    <property type="term" value="P:sorocarp morphogenesis"/>
    <property type="evidence" value="ECO:0000318"/>
    <property type="project" value="GO_Central"/>
</dbReference>
<dbReference type="PROSITE" id="PS00211">
    <property type="entry name" value="ABC_TRANSPORTER_1"/>
    <property type="match status" value="2"/>
</dbReference>
<sequence>MGEFNNQFKTLLKKNRLIRGKSCCAMVCEIIFPIIIVLIIFAILVLIQAFKPNYDPYNANAFSYSVNNNSKFIYGNQEGQLSAEQQGVITAMKTRVSIVKKITMNEVNYFFLELNNKEEMETYFANNSKHTFGAVWFNDSQVASVASPFKYNIRLDSDYVMDNSLIIDKNLDSEIYAKKSFSNIQVAMDQAIFDYFGLNITLDVTGQRFPDPWTELWMKWINGRDGLFKNAGSTFVTAALLIFVFRLTTDLLVEKETKIREGMKMMGLNDFAYFLSWFVMQLFTALPVDFVIIIILKGSQVIHTTSWGIVIVLLVLYLISLLLLAFIFSNFFDKSKFSGLLTFVIILVVNICGIFVGNTEFNTGVKLFLCLLSPVAIACSFYAMSVRDLTDVLTVDWDYIITEKQVIGMLVLDIFVYLFLVWYLDKVIPTEYGTKEKWYFLFTKSYWKNSSNSGRDIFDIESTYQNDDVEMIPAEVRNKNKVTVSIRNLRKEFQTGDGLRVAVNDLYLDMFEGQIHAFLGPNGSGKSTTIGMLTGLIEPTRGTASILGNDITTNMGRVRRSLGCCPQQDIIWAQLTVLEHLKIYASLKGVAKKEIKSEAVKMANEVGLGEKINSPAGSLSGGQKRKLCLGIAFIGRSSVIFLDEPTSGMDPLSRRGVWDFLLKYKKSKTIILTTHFMDEADFLGDRIAIITHGKLRCDGSSLYLKNKFGCGYLLTCSKKLESVENFNTDNVTEFIHRYIPEANVLSDAGTELSYRFPTSSVPQFSNFFQNFDQQLESFQITTYGISVTTLEEVFLKIGTEVSDGFELNKNQVTDEDTLKANIAIPSQGITARQQLKGLLIKRIRTSKKDMKAFFLSLLIPLIVIIGSIVVYKEVNTATLFYNNVTTPLELSYDLYKSYRVPVQTFTLDNFNLLDKSPYFSNMTYIQESESLEDYLVENYLEAAGSLNFTNSISALNNGNKVSYIALYNFNYIHSLPVQINLANDALLRKHNDFGIQVTSMPFKHVLSNFELASQNMNIQSIVYFVIIIMGGFSLMAGSFAGSIAQERANRIKRLLYISGCKKYIYWLSNLIWDYLFGFILLIITCIILAVVKDEYKDQFGLFILSLIFFVLSVIPLSYLLSYRFKSYGSTVGAVAAIHFAIGIVFTIVSLNLRIQVIIEKSQGLQDASDIVDIVFDIFSPLYAFSRVLLIISGFPGSIRLGYYEIDNYWSLKYGGIHIIILAIHCIVWIPWILLLDYTPEFKGYFRNPKNVAAPPPPSDEDSDVSLERERLLQPASRNEVIQLRNLHKLFPGKGKNPDKNAVYNSTLGIPRGQTFGLLGMNGAGKTTTLSMLCGDVVPTSGEITINGFDLITNRSQALKSISMVPQFDALISLLSAREQITLYCRIKGIPEDKISLVVESFVQMMDMKRIANSNCGGYSGGNKRKLSLSIAMLGNPSVVFLDEPSTGCDAVVRRYLWNVVSELGKDRSIIITTHSMEECQALCGRVTIMKDGKFTCLGSIQHVKNKFGTGYSIDVKFKKEYLDGGVQQVLKCFSTASLLDEHDLIASFELPNDPNNPVKISEIFGTLQQDLSSMLDDYSVSQTSLEQVFLKLTGSGYAERLQLFNNSQIRGD</sequence>
<feature type="transmembrane region" description="Helical" evidence="10">
    <location>
        <begin position="23"/>
        <end position="47"/>
    </location>
</feature>
<feature type="transmembrane region" description="Helical" evidence="10">
    <location>
        <begin position="307"/>
        <end position="328"/>
    </location>
</feature>
<dbReference type="PANTHER" id="PTHR19229">
    <property type="entry name" value="ATP-BINDING CASSETTE TRANSPORTER SUBFAMILY A ABCA"/>
    <property type="match status" value="1"/>
</dbReference>
<evidence type="ECO:0000256" key="3">
    <source>
        <dbReference type="ARBA" id="ARBA00022448"/>
    </source>
</evidence>
<dbReference type="Proteomes" id="UP000001064">
    <property type="component" value="Unassembled WGS sequence"/>
</dbReference>
<accession>F0ZVH4</accession>
<dbReference type="InterPro" id="IPR003593">
    <property type="entry name" value="AAA+_ATPase"/>
</dbReference>
<dbReference type="GeneID" id="10507601"/>
<dbReference type="OrthoDB" id="10255969at2759"/>
<dbReference type="InterPro" id="IPR013525">
    <property type="entry name" value="ABC2_TM"/>
</dbReference>
<comment type="subcellular location">
    <subcellularLocation>
        <location evidence="1">Membrane</location>
        <topology evidence="1">Multi-pass membrane protein</topology>
    </subcellularLocation>
</comment>
<evidence type="ECO:0000256" key="6">
    <source>
        <dbReference type="ARBA" id="ARBA00022741"/>
    </source>
</evidence>
<gene>
    <name evidence="12" type="primary">ABCA2</name>
    <name evidence="12" type="ORF">DICPUDRAFT_156020</name>
</gene>
<dbReference type="GO" id="GO:0005319">
    <property type="term" value="F:lipid transporter activity"/>
    <property type="evidence" value="ECO:0000318"/>
    <property type="project" value="GO_Central"/>
</dbReference>
<dbReference type="Pfam" id="PF00005">
    <property type="entry name" value="ABC_tran"/>
    <property type="match status" value="2"/>
</dbReference>
<keyword evidence="13" id="KW-1185">Reference proteome</keyword>
<feature type="transmembrane region" description="Helical" evidence="10">
    <location>
        <begin position="1132"/>
        <end position="1152"/>
    </location>
</feature>
<feature type="transmembrane region" description="Helical" evidence="10">
    <location>
        <begin position="1173"/>
        <end position="1194"/>
    </location>
</feature>
<dbReference type="Pfam" id="PF12698">
    <property type="entry name" value="ABC2_membrane_3"/>
    <property type="match status" value="2"/>
</dbReference>
<dbReference type="GO" id="GO:0005524">
    <property type="term" value="F:ATP binding"/>
    <property type="evidence" value="ECO:0007669"/>
    <property type="project" value="UniProtKB-KW"/>
</dbReference>
<evidence type="ECO:0000256" key="7">
    <source>
        <dbReference type="ARBA" id="ARBA00022840"/>
    </source>
</evidence>
<feature type="domain" description="ABC transporter" evidence="11">
    <location>
        <begin position="484"/>
        <end position="717"/>
    </location>
</feature>
<dbReference type="EMBL" id="GL871214">
    <property type="protein sequence ID" value="EGC32058.1"/>
    <property type="molecule type" value="Genomic_DNA"/>
</dbReference>
<keyword evidence="9 10" id="KW-0472">Membrane</keyword>
<dbReference type="FunFam" id="3.40.50.300:FF:000298">
    <property type="entry name" value="ATP-binding cassette sub-family A member 12"/>
    <property type="match status" value="1"/>
</dbReference>
<evidence type="ECO:0000313" key="13">
    <source>
        <dbReference type="Proteomes" id="UP000001064"/>
    </source>
</evidence>
<evidence type="ECO:0000256" key="10">
    <source>
        <dbReference type="SAM" id="Phobius"/>
    </source>
</evidence>
<dbReference type="KEGG" id="dpp:DICPUDRAFT_156020"/>
<dbReference type="eggNOG" id="KOG0059">
    <property type="taxonomic scope" value="Eukaryota"/>
</dbReference>
<feature type="transmembrane region" description="Helical" evidence="10">
    <location>
        <begin position="1021"/>
        <end position="1043"/>
    </location>
</feature>
<dbReference type="GO" id="GO:0042626">
    <property type="term" value="F:ATPase-coupled transmembrane transporter activity"/>
    <property type="evidence" value="ECO:0000318"/>
    <property type="project" value="GO_Central"/>
</dbReference>
<dbReference type="FunFam" id="3.40.50.300:FF:002530">
    <property type="entry name" value="ABC transporter A family member 5"/>
    <property type="match status" value="1"/>
</dbReference>
<feature type="transmembrane region" description="Helical" evidence="10">
    <location>
        <begin position="340"/>
        <end position="359"/>
    </location>
</feature>
<dbReference type="RefSeq" id="XP_003291412.1">
    <property type="nucleotide sequence ID" value="XM_003291364.1"/>
</dbReference>
<comment type="similarity">
    <text evidence="2">Belongs to the ABC transporter superfamily. ABCA family.</text>
</comment>
<keyword evidence="8 10" id="KW-1133">Transmembrane helix</keyword>
<reference evidence="13" key="1">
    <citation type="journal article" date="2011" name="Genome Biol.">
        <title>Comparative genomics of the social amoebae Dictyostelium discoideum and Dictyostelium purpureum.</title>
        <authorList>
            <consortium name="US DOE Joint Genome Institute (JGI-PGF)"/>
            <person name="Sucgang R."/>
            <person name="Kuo A."/>
            <person name="Tian X."/>
            <person name="Salerno W."/>
            <person name="Parikh A."/>
            <person name="Feasley C.L."/>
            <person name="Dalin E."/>
            <person name="Tu H."/>
            <person name="Huang E."/>
            <person name="Barry K."/>
            <person name="Lindquist E."/>
            <person name="Shapiro H."/>
            <person name="Bruce D."/>
            <person name="Schmutz J."/>
            <person name="Salamov A."/>
            <person name="Fey P."/>
            <person name="Gaudet P."/>
            <person name="Anjard C."/>
            <person name="Babu M.M."/>
            <person name="Basu S."/>
            <person name="Bushmanova Y."/>
            <person name="van der Wel H."/>
            <person name="Katoh-Kurasawa M."/>
            <person name="Dinh C."/>
            <person name="Coutinho P.M."/>
            <person name="Saito T."/>
            <person name="Elias M."/>
            <person name="Schaap P."/>
            <person name="Kay R.R."/>
            <person name="Henrissat B."/>
            <person name="Eichinger L."/>
            <person name="Rivero F."/>
            <person name="Putnam N.H."/>
            <person name="West C.M."/>
            <person name="Loomis W.F."/>
            <person name="Chisholm R.L."/>
            <person name="Shaulsky G."/>
            <person name="Strassmann J.E."/>
            <person name="Queller D.C."/>
            <person name="Kuspa A."/>
            <person name="Grigoriev I.V."/>
        </authorList>
    </citation>
    <scope>NUCLEOTIDE SEQUENCE [LARGE SCALE GENOMIC DNA]</scope>
    <source>
        <strain evidence="13">QSDP1</strain>
    </source>
</reference>
<feature type="transmembrane region" description="Helical" evidence="10">
    <location>
        <begin position="365"/>
        <end position="385"/>
    </location>
</feature>
<dbReference type="OMA" id="WKNWIVL"/>
<dbReference type="InterPro" id="IPR027417">
    <property type="entry name" value="P-loop_NTPase"/>
</dbReference>
<dbReference type="InParanoid" id="F0ZVH4"/>
<evidence type="ECO:0000256" key="5">
    <source>
        <dbReference type="ARBA" id="ARBA00022737"/>
    </source>
</evidence>
<feature type="transmembrane region" description="Helical" evidence="10">
    <location>
        <begin position="1101"/>
        <end position="1120"/>
    </location>
</feature>
<dbReference type="SUPFAM" id="SSF52540">
    <property type="entry name" value="P-loop containing nucleoside triphosphate hydrolases"/>
    <property type="match status" value="2"/>
</dbReference>
<feature type="transmembrane region" description="Helical" evidence="10">
    <location>
        <begin position="234"/>
        <end position="253"/>
    </location>
</feature>
<proteinExistence type="inferred from homology"/>
<feature type="domain" description="ABC transporter" evidence="11">
    <location>
        <begin position="1281"/>
        <end position="1516"/>
    </location>
</feature>
<evidence type="ECO:0000256" key="9">
    <source>
        <dbReference type="ARBA" id="ARBA00023136"/>
    </source>
</evidence>
<feature type="transmembrane region" description="Helical" evidence="10">
    <location>
        <begin position="406"/>
        <end position="424"/>
    </location>
</feature>
<dbReference type="Gene3D" id="3.40.50.300">
    <property type="entry name" value="P-loop containing nucleotide triphosphate hydrolases"/>
    <property type="match status" value="2"/>
</dbReference>
<evidence type="ECO:0000256" key="2">
    <source>
        <dbReference type="ARBA" id="ARBA00008869"/>
    </source>
</evidence>